<protein>
    <submittedName>
        <fullName evidence="3">Uncharacterized protein</fullName>
    </submittedName>
</protein>
<feature type="region of interest" description="Disordered" evidence="1">
    <location>
        <begin position="173"/>
        <end position="195"/>
    </location>
</feature>
<feature type="compositionally biased region" description="Basic residues" evidence="1">
    <location>
        <begin position="185"/>
        <end position="195"/>
    </location>
</feature>
<evidence type="ECO:0000313" key="3">
    <source>
        <dbReference type="EMBL" id="PQP98724.1"/>
    </source>
</evidence>
<comment type="caution">
    <text evidence="3">The sequence shown here is derived from an EMBL/GenBank/DDBJ whole genome shotgun (WGS) entry which is preliminary data.</text>
</comment>
<feature type="compositionally biased region" description="Low complexity" evidence="1">
    <location>
        <begin position="71"/>
        <end position="80"/>
    </location>
</feature>
<reference evidence="3 4" key="1">
    <citation type="submission" date="2018-02" db="EMBL/GenBank/DDBJ databases">
        <title>Draft genome of wild Prunus yedoensis var. nudiflora.</title>
        <authorList>
            <person name="Baek S."/>
            <person name="Kim J.-H."/>
            <person name="Choi K."/>
            <person name="Kim G.-B."/>
            <person name="Cho A."/>
            <person name="Jang H."/>
            <person name="Shin C.-H."/>
            <person name="Yu H.-J."/>
            <person name="Mun J.-H."/>
        </authorList>
    </citation>
    <scope>NUCLEOTIDE SEQUENCE [LARGE SCALE GENOMIC DNA]</scope>
    <source>
        <strain evidence="4">cv. Jeju island</strain>
        <tissue evidence="3">Leaf</tissue>
    </source>
</reference>
<dbReference type="STRING" id="2094558.A0A314XUF0"/>
<organism evidence="3 4">
    <name type="scientific">Prunus yedoensis var. nudiflora</name>
    <dbReference type="NCBI Taxonomy" id="2094558"/>
    <lineage>
        <taxon>Eukaryota</taxon>
        <taxon>Viridiplantae</taxon>
        <taxon>Streptophyta</taxon>
        <taxon>Embryophyta</taxon>
        <taxon>Tracheophyta</taxon>
        <taxon>Spermatophyta</taxon>
        <taxon>Magnoliopsida</taxon>
        <taxon>eudicotyledons</taxon>
        <taxon>Gunneridae</taxon>
        <taxon>Pentapetalae</taxon>
        <taxon>rosids</taxon>
        <taxon>fabids</taxon>
        <taxon>Rosales</taxon>
        <taxon>Rosaceae</taxon>
        <taxon>Amygdaloideae</taxon>
        <taxon>Amygdaleae</taxon>
        <taxon>Prunus</taxon>
    </lineage>
</organism>
<name>A0A314XUF0_PRUYE</name>
<dbReference type="Proteomes" id="UP000250321">
    <property type="component" value="Unassembled WGS sequence"/>
</dbReference>
<feature type="compositionally biased region" description="Pro residues" evidence="1">
    <location>
        <begin position="174"/>
        <end position="184"/>
    </location>
</feature>
<dbReference type="EMBL" id="PJQY01001873">
    <property type="protein sequence ID" value="PQP98724.1"/>
    <property type="molecule type" value="Genomic_DNA"/>
</dbReference>
<proteinExistence type="predicted"/>
<evidence type="ECO:0000256" key="1">
    <source>
        <dbReference type="SAM" id="MobiDB-lite"/>
    </source>
</evidence>
<accession>A0A314XUF0</accession>
<feature type="compositionally biased region" description="Polar residues" evidence="1">
    <location>
        <begin position="1"/>
        <end position="19"/>
    </location>
</feature>
<keyword evidence="2" id="KW-0472">Membrane</keyword>
<evidence type="ECO:0000313" key="4">
    <source>
        <dbReference type="Proteomes" id="UP000250321"/>
    </source>
</evidence>
<feature type="transmembrane region" description="Helical" evidence="2">
    <location>
        <begin position="30"/>
        <end position="55"/>
    </location>
</feature>
<keyword evidence="2" id="KW-1133">Transmembrane helix</keyword>
<keyword evidence="2" id="KW-0812">Transmembrane</keyword>
<keyword evidence="4" id="KW-1185">Reference proteome</keyword>
<sequence length="195" mass="21788">MMTTPSTNPKDLDSSATRSPKNRRHRRSHVATAIIAVAALVISTAVWLSLVFAGASQPFPAPQTLTHSRNRSLSLSQQQRQPRHSQELISKRHRFRHCGVCPTMEAAQGVRAALVAPKRHARPRLVGREAPQKRRRFVLAADHGFRGHIAVSVHQPDGSTVGAPNLPNCLRVLPPRPPQRPVVPPRRRRHDYQCR</sequence>
<gene>
    <name evidence="3" type="ORF">Pyn_40458</name>
</gene>
<feature type="region of interest" description="Disordered" evidence="1">
    <location>
        <begin position="1"/>
        <end position="28"/>
    </location>
</feature>
<evidence type="ECO:0000256" key="2">
    <source>
        <dbReference type="SAM" id="Phobius"/>
    </source>
</evidence>
<dbReference type="AlphaFoldDB" id="A0A314XUF0"/>
<feature type="region of interest" description="Disordered" evidence="1">
    <location>
        <begin position="63"/>
        <end position="90"/>
    </location>
</feature>